<dbReference type="EMBL" id="BART01033259">
    <property type="protein sequence ID" value="GAH18089.1"/>
    <property type="molecule type" value="Genomic_DNA"/>
</dbReference>
<evidence type="ECO:0000313" key="1">
    <source>
        <dbReference type="EMBL" id="GAH18089.1"/>
    </source>
</evidence>
<reference evidence="1" key="1">
    <citation type="journal article" date="2014" name="Front. Microbiol.">
        <title>High frequency of phylogenetically diverse reductive dehalogenase-homologous genes in deep subseafloor sedimentary metagenomes.</title>
        <authorList>
            <person name="Kawai M."/>
            <person name="Futagami T."/>
            <person name="Toyoda A."/>
            <person name="Takaki Y."/>
            <person name="Nishi S."/>
            <person name="Hori S."/>
            <person name="Arai W."/>
            <person name="Tsubouchi T."/>
            <person name="Morono Y."/>
            <person name="Uchiyama I."/>
            <person name="Ito T."/>
            <person name="Fujiyama A."/>
            <person name="Inagaki F."/>
            <person name="Takami H."/>
        </authorList>
    </citation>
    <scope>NUCLEOTIDE SEQUENCE</scope>
    <source>
        <strain evidence="1">Expedition CK06-06</strain>
    </source>
</reference>
<accession>X1ELU9</accession>
<dbReference type="AlphaFoldDB" id="X1ELU9"/>
<organism evidence="1">
    <name type="scientific">marine sediment metagenome</name>
    <dbReference type="NCBI Taxonomy" id="412755"/>
    <lineage>
        <taxon>unclassified sequences</taxon>
        <taxon>metagenomes</taxon>
        <taxon>ecological metagenomes</taxon>
    </lineage>
</organism>
<name>X1ELU9_9ZZZZ</name>
<protein>
    <submittedName>
        <fullName evidence="1">Uncharacterized protein</fullName>
    </submittedName>
</protein>
<proteinExistence type="predicted"/>
<sequence length="53" mass="5749">MTEQIDGVTTKSAEAIAACLDQSYLDSSVVWMHLPVHNEPAEAGRAGRSRTFT</sequence>
<comment type="caution">
    <text evidence="1">The sequence shown here is derived from an EMBL/GenBank/DDBJ whole genome shotgun (WGS) entry which is preliminary data.</text>
</comment>
<gene>
    <name evidence="1" type="ORF">S01H4_57222</name>
</gene>